<proteinExistence type="predicted"/>
<dbReference type="Pfam" id="PF13560">
    <property type="entry name" value="HTH_31"/>
    <property type="match status" value="1"/>
</dbReference>
<comment type="caution">
    <text evidence="3">The sequence shown here is derived from an EMBL/GenBank/DDBJ whole genome shotgun (WGS) entry which is preliminary data.</text>
</comment>
<dbReference type="EMBL" id="JBFAIH010000023">
    <property type="protein sequence ID" value="MEV0366964.1"/>
    <property type="molecule type" value="Genomic_DNA"/>
</dbReference>
<feature type="region of interest" description="Disordered" evidence="1">
    <location>
        <begin position="66"/>
        <end position="92"/>
    </location>
</feature>
<dbReference type="SUPFAM" id="SSF47413">
    <property type="entry name" value="lambda repressor-like DNA-binding domains"/>
    <property type="match status" value="1"/>
</dbReference>
<protein>
    <submittedName>
        <fullName evidence="3">Helix-turn-helix transcriptional regulator</fullName>
    </submittedName>
</protein>
<gene>
    <name evidence="3" type="ORF">AB0H72_30155</name>
</gene>
<sequence>MARQIKRLRTEAGMSQRVLAGRIGYSRQYVSMAEWEDANLPSRELIVAIDAILNAGGRLVQLRQRASNLRAQRGRPRGRTPSTGEGEEQTNRRDALRTVGFGIVAGTGLQGLVLNAAQDSSSLSGSLNRPAVEATTIESAAADLRRVATDYVLNPDLGNVLLELISIRDILAAQLKYAVRPSEMSELYVLMAATCAVLGSVSHDLAEPKAAVIQTRSAVRFAELAGHRSLITWSYCTWAMIHSWWGTSKDVLDVIDRIDDPYGLSAVRLSGFAARAYAEMGDKDAAHEAIARSCDEHSTAADAGVLAEFGATFSFSPARRHYYNSMVHADLGEWSRALSEAGQTIGMYAPAQADIWPATLTLAEINSARSLLHLEGPDAALQCLRRVFETPHGQRIPQVMAGIDRVWNDLCTGWSRDESGTALGDAIREYKSAGREVG</sequence>
<dbReference type="InterPro" id="IPR010982">
    <property type="entry name" value="Lambda_DNA-bd_dom_sf"/>
</dbReference>
<dbReference type="SMART" id="SM00530">
    <property type="entry name" value="HTH_XRE"/>
    <property type="match status" value="1"/>
</dbReference>
<dbReference type="CDD" id="cd00093">
    <property type="entry name" value="HTH_XRE"/>
    <property type="match status" value="1"/>
</dbReference>
<accession>A0ABV3FGW7</accession>
<organism evidence="3 4">
    <name type="scientific">Nocardia fusca</name>
    <dbReference type="NCBI Taxonomy" id="941183"/>
    <lineage>
        <taxon>Bacteria</taxon>
        <taxon>Bacillati</taxon>
        <taxon>Actinomycetota</taxon>
        <taxon>Actinomycetes</taxon>
        <taxon>Mycobacteriales</taxon>
        <taxon>Nocardiaceae</taxon>
        <taxon>Nocardia</taxon>
    </lineage>
</organism>
<evidence type="ECO:0000313" key="4">
    <source>
        <dbReference type="Proteomes" id="UP001551658"/>
    </source>
</evidence>
<evidence type="ECO:0000256" key="1">
    <source>
        <dbReference type="SAM" id="MobiDB-lite"/>
    </source>
</evidence>
<reference evidence="3 4" key="1">
    <citation type="submission" date="2024-06" db="EMBL/GenBank/DDBJ databases">
        <title>The Natural Products Discovery Center: Release of the First 8490 Sequenced Strains for Exploring Actinobacteria Biosynthetic Diversity.</title>
        <authorList>
            <person name="Kalkreuter E."/>
            <person name="Kautsar S.A."/>
            <person name="Yang D."/>
            <person name="Bader C.D."/>
            <person name="Teijaro C.N."/>
            <person name="Fluegel L."/>
            <person name="Davis C.M."/>
            <person name="Simpson J.R."/>
            <person name="Lauterbach L."/>
            <person name="Steele A.D."/>
            <person name="Gui C."/>
            <person name="Meng S."/>
            <person name="Li G."/>
            <person name="Viehrig K."/>
            <person name="Ye F."/>
            <person name="Su P."/>
            <person name="Kiefer A.F."/>
            <person name="Nichols A."/>
            <person name="Cepeda A.J."/>
            <person name="Yan W."/>
            <person name="Fan B."/>
            <person name="Jiang Y."/>
            <person name="Adhikari A."/>
            <person name="Zheng C.-J."/>
            <person name="Schuster L."/>
            <person name="Cowan T.M."/>
            <person name="Smanski M.J."/>
            <person name="Chevrette M.G."/>
            <person name="De Carvalho L.P.S."/>
            <person name="Shen B."/>
        </authorList>
    </citation>
    <scope>NUCLEOTIDE SEQUENCE [LARGE SCALE GENOMIC DNA]</scope>
    <source>
        <strain evidence="3 4">NPDC050671</strain>
    </source>
</reference>
<evidence type="ECO:0000313" key="3">
    <source>
        <dbReference type="EMBL" id="MEV0366964.1"/>
    </source>
</evidence>
<dbReference type="Gene3D" id="1.10.260.40">
    <property type="entry name" value="lambda repressor-like DNA-binding domains"/>
    <property type="match status" value="1"/>
</dbReference>
<keyword evidence="4" id="KW-1185">Reference proteome</keyword>
<dbReference type="InterPro" id="IPR001387">
    <property type="entry name" value="Cro/C1-type_HTH"/>
</dbReference>
<dbReference type="PROSITE" id="PS50943">
    <property type="entry name" value="HTH_CROC1"/>
    <property type="match status" value="1"/>
</dbReference>
<name>A0ABV3FGW7_9NOCA</name>
<evidence type="ECO:0000259" key="2">
    <source>
        <dbReference type="PROSITE" id="PS50943"/>
    </source>
</evidence>
<dbReference type="RefSeq" id="WP_357985805.1">
    <property type="nucleotide sequence ID" value="NZ_JBFAIH010000023.1"/>
</dbReference>
<dbReference type="Proteomes" id="UP001551658">
    <property type="component" value="Unassembled WGS sequence"/>
</dbReference>
<feature type="domain" description="HTH cro/C1-type" evidence="2">
    <location>
        <begin position="5"/>
        <end position="34"/>
    </location>
</feature>